<organism evidence="3">
    <name type="scientific">Fonticula alba</name>
    <name type="common">Slime mold</name>
    <dbReference type="NCBI Taxonomy" id="691883"/>
    <lineage>
        <taxon>Eukaryota</taxon>
        <taxon>Rotosphaerida</taxon>
        <taxon>Fonticulaceae</taxon>
        <taxon>Fonticula</taxon>
    </lineage>
</organism>
<evidence type="ECO:0000313" key="3">
    <source>
        <dbReference type="EMBL" id="KCV70274.1"/>
    </source>
</evidence>
<dbReference type="EMBL" id="KB932204">
    <property type="protein sequence ID" value="KCV70274.1"/>
    <property type="molecule type" value="Genomic_DNA"/>
</dbReference>
<dbReference type="Proteomes" id="UP000030693">
    <property type="component" value="Unassembled WGS sequence"/>
</dbReference>
<feature type="domain" description="CsbD-like" evidence="2">
    <location>
        <begin position="7"/>
        <end position="54"/>
    </location>
</feature>
<protein>
    <recommendedName>
        <fullName evidence="2">CsbD-like domain-containing protein</fullName>
    </recommendedName>
</protein>
<gene>
    <name evidence="3" type="ORF">H696_02604</name>
</gene>
<dbReference type="SUPFAM" id="SSF69047">
    <property type="entry name" value="Hypothetical protein YjbJ"/>
    <property type="match status" value="1"/>
</dbReference>
<dbReference type="AlphaFoldDB" id="A0A058Z7J4"/>
<evidence type="ECO:0000256" key="1">
    <source>
        <dbReference type="ARBA" id="ARBA00009129"/>
    </source>
</evidence>
<reference evidence="3" key="1">
    <citation type="submission" date="2013-04" db="EMBL/GenBank/DDBJ databases">
        <title>The Genome Sequence of Fonticula alba ATCC 38817.</title>
        <authorList>
            <consortium name="The Broad Institute Genomics Platform"/>
            <person name="Russ C."/>
            <person name="Cuomo C."/>
            <person name="Burger G."/>
            <person name="Gray M.W."/>
            <person name="Holland P.W.H."/>
            <person name="King N."/>
            <person name="Lang F.B.F."/>
            <person name="Roger A.J."/>
            <person name="Ruiz-Trillo I."/>
            <person name="Brown M."/>
            <person name="Walker B."/>
            <person name="Young S."/>
            <person name="Zeng Q."/>
            <person name="Gargeya S."/>
            <person name="Fitzgerald M."/>
            <person name="Haas B."/>
            <person name="Abouelleil A."/>
            <person name="Allen A.W."/>
            <person name="Alvarado L."/>
            <person name="Arachchi H.M."/>
            <person name="Berlin A.M."/>
            <person name="Chapman S.B."/>
            <person name="Gainer-Dewar J."/>
            <person name="Goldberg J."/>
            <person name="Griggs A."/>
            <person name="Gujja S."/>
            <person name="Hansen M."/>
            <person name="Howarth C."/>
            <person name="Imamovic A."/>
            <person name="Ireland A."/>
            <person name="Larimer J."/>
            <person name="McCowan C."/>
            <person name="Murphy C."/>
            <person name="Pearson M."/>
            <person name="Poon T.W."/>
            <person name="Priest M."/>
            <person name="Roberts A."/>
            <person name="Saif S."/>
            <person name="Shea T."/>
            <person name="Sisk P."/>
            <person name="Sykes S."/>
            <person name="Wortman J."/>
            <person name="Nusbaum C."/>
            <person name="Birren B."/>
        </authorList>
    </citation>
    <scope>NUCLEOTIDE SEQUENCE [LARGE SCALE GENOMIC DNA]</scope>
    <source>
        <strain evidence="3">ATCC 38817</strain>
    </source>
</reference>
<dbReference type="STRING" id="691883.A0A058Z7J4"/>
<accession>A0A058Z7J4</accession>
<dbReference type="InterPro" id="IPR036629">
    <property type="entry name" value="YjbJ_sf"/>
</dbReference>
<dbReference type="RefSeq" id="XP_009494790.1">
    <property type="nucleotide sequence ID" value="XM_009496515.1"/>
</dbReference>
<keyword evidence="4" id="KW-1185">Reference proteome</keyword>
<dbReference type="Gene3D" id="1.10.1470.10">
    <property type="entry name" value="YjbJ"/>
    <property type="match status" value="1"/>
</dbReference>
<comment type="similarity">
    <text evidence="1">Belongs to the UPF0337 (CsbD) family.</text>
</comment>
<dbReference type="Pfam" id="PF05532">
    <property type="entry name" value="CsbD"/>
    <property type="match status" value="1"/>
</dbReference>
<dbReference type="OMA" id="TSWQESG"/>
<name>A0A058Z7J4_FONAL</name>
<dbReference type="GeneID" id="20527329"/>
<dbReference type="InterPro" id="IPR008462">
    <property type="entry name" value="CsbD"/>
</dbReference>
<sequence>MSNHPSKISGQWETAKGAVNEAYGKMVGNESIRAQGVAQKAAGQAELAAARSKQATDAACDQMVGTAKEAAGRAAGDKKLAAEGHLQGMKGDFNRATNM</sequence>
<dbReference type="PANTHER" id="PTHR40460">
    <property type="entry name" value="CHROMOSOME 1, WHOLE GENOME SHOTGUN SEQUENCE"/>
    <property type="match status" value="1"/>
</dbReference>
<evidence type="ECO:0000259" key="2">
    <source>
        <dbReference type="Pfam" id="PF05532"/>
    </source>
</evidence>
<evidence type="ECO:0000313" key="4">
    <source>
        <dbReference type="Proteomes" id="UP000030693"/>
    </source>
</evidence>
<proteinExistence type="inferred from homology"/>
<dbReference type="PANTHER" id="PTHR40460:SF1">
    <property type="entry name" value="CSBD-LIKE DOMAIN-CONTAINING PROTEIN"/>
    <property type="match status" value="1"/>
</dbReference>
<dbReference type="OrthoDB" id="9999611at2759"/>